<dbReference type="CDD" id="cd00118">
    <property type="entry name" value="LysM"/>
    <property type="match status" value="2"/>
</dbReference>
<gene>
    <name evidence="3" type="ORF">NE237_022840</name>
</gene>
<accession>A0A9Q0HAD9</accession>
<feature type="signal peptide" evidence="1">
    <location>
        <begin position="1"/>
        <end position="24"/>
    </location>
</feature>
<dbReference type="PANTHER" id="PTHR33734">
    <property type="entry name" value="LYSM DOMAIN-CONTAINING GPI-ANCHORED PROTEIN 2"/>
    <property type="match status" value="1"/>
</dbReference>
<feature type="domain" description="LysM" evidence="2">
    <location>
        <begin position="114"/>
        <end position="161"/>
    </location>
</feature>
<keyword evidence="1" id="KW-0732">Signal</keyword>
<dbReference type="PANTHER" id="PTHR33734:SF11">
    <property type="entry name" value="LYSM DOMAIN-CONTAINING GPI-ANCHORED PROTEIN 2"/>
    <property type="match status" value="1"/>
</dbReference>
<evidence type="ECO:0000256" key="1">
    <source>
        <dbReference type="SAM" id="SignalP"/>
    </source>
</evidence>
<keyword evidence="4" id="KW-1185">Reference proteome</keyword>
<dbReference type="PROSITE" id="PS51782">
    <property type="entry name" value="LYSM"/>
    <property type="match status" value="2"/>
</dbReference>
<dbReference type="SUPFAM" id="SSF54106">
    <property type="entry name" value="LysM domain"/>
    <property type="match status" value="2"/>
</dbReference>
<dbReference type="EMBL" id="JAMYWD010000008">
    <property type="protein sequence ID" value="KAJ4962901.1"/>
    <property type="molecule type" value="Genomic_DNA"/>
</dbReference>
<reference evidence="3" key="1">
    <citation type="journal article" date="2023" name="Plant J.">
        <title>The genome of the king protea, Protea cynaroides.</title>
        <authorList>
            <person name="Chang J."/>
            <person name="Duong T.A."/>
            <person name="Schoeman C."/>
            <person name="Ma X."/>
            <person name="Roodt D."/>
            <person name="Barker N."/>
            <person name="Li Z."/>
            <person name="Van de Peer Y."/>
            <person name="Mizrachi E."/>
        </authorList>
    </citation>
    <scope>NUCLEOTIDE SEQUENCE</scope>
    <source>
        <tissue evidence="3">Young leaves</tissue>
    </source>
</reference>
<proteinExistence type="predicted"/>
<dbReference type="InterPro" id="IPR036779">
    <property type="entry name" value="LysM_dom_sf"/>
</dbReference>
<dbReference type="Proteomes" id="UP001141806">
    <property type="component" value="Unassembled WGS sequence"/>
</dbReference>
<comment type="caution">
    <text evidence="3">The sequence shown here is derived from an EMBL/GenBank/DDBJ whole genome shotgun (WGS) entry which is preliminary data.</text>
</comment>
<dbReference type="InterPro" id="IPR018392">
    <property type="entry name" value="LysM"/>
</dbReference>
<feature type="chain" id="PRO_5040495871" description="LysM domain-containing protein" evidence="1">
    <location>
        <begin position="25"/>
        <end position="407"/>
    </location>
</feature>
<name>A0A9Q0HAD9_9MAGN</name>
<dbReference type="AlphaFoldDB" id="A0A9Q0HAD9"/>
<evidence type="ECO:0000313" key="3">
    <source>
        <dbReference type="EMBL" id="KAJ4962901.1"/>
    </source>
</evidence>
<dbReference type="OrthoDB" id="2107166at2759"/>
<evidence type="ECO:0000313" key="4">
    <source>
        <dbReference type="Proteomes" id="UP001141806"/>
    </source>
</evidence>
<dbReference type="Pfam" id="PF01476">
    <property type="entry name" value="LysM"/>
    <property type="match status" value="2"/>
</dbReference>
<evidence type="ECO:0000259" key="2">
    <source>
        <dbReference type="PROSITE" id="PS51782"/>
    </source>
</evidence>
<protein>
    <recommendedName>
        <fullName evidence="2">LysM domain-containing protein</fullName>
    </recommendedName>
</protein>
<organism evidence="3 4">
    <name type="scientific">Protea cynaroides</name>
    <dbReference type="NCBI Taxonomy" id="273540"/>
    <lineage>
        <taxon>Eukaryota</taxon>
        <taxon>Viridiplantae</taxon>
        <taxon>Streptophyta</taxon>
        <taxon>Embryophyta</taxon>
        <taxon>Tracheophyta</taxon>
        <taxon>Spermatophyta</taxon>
        <taxon>Magnoliopsida</taxon>
        <taxon>Proteales</taxon>
        <taxon>Proteaceae</taxon>
        <taxon>Protea</taxon>
    </lineage>
</organism>
<feature type="domain" description="LysM" evidence="2">
    <location>
        <begin position="183"/>
        <end position="227"/>
    </location>
</feature>
<sequence>MTTMETRSSTTLLLISLIFSFLSALIVPSTALGFTCKNTTTVACESLIDYIPPNDTTLASISSLFGVTNFYSLLGANFFSLSTPSSQPFAANDTIRIPFPCSCSNGSGISDKVPMYTIKSGDSLDYIATNVYARLVTYQEIALVNNISDPSLIKVGQNLWIPLPCSCDKVNGNPIVENQVVHYGHVVAKGSSVEQIAVEYGTDANTLLELNGISNANQLQAGQLLDVPLTVCDSVVGKDSEDYPLLVANGTYALTAYNCIQCKCQPNIYISNITMVLHCEPSEGVKPSNISQCPSMECPNSGLLIGQTSSNCMVCDYAGYVNTTILMSYDSFSASNCSVEQKKFGERKERRGDKIENQKRNYQNGSHGFAALVKGLAGGAEASKVAMMCFLASGREIGFDVPGFGGG</sequence>
<dbReference type="Gene3D" id="3.10.350.10">
    <property type="entry name" value="LysM domain"/>
    <property type="match status" value="2"/>
</dbReference>
<dbReference type="SMART" id="SM00257">
    <property type="entry name" value="LysM"/>
    <property type="match status" value="2"/>
</dbReference>